<dbReference type="PANTHER" id="PTHR11705">
    <property type="entry name" value="PROTEASE FAMILY M14 CARBOXYPEPTIDASE A,B"/>
    <property type="match status" value="1"/>
</dbReference>
<dbReference type="InterPro" id="IPR000834">
    <property type="entry name" value="Peptidase_M14"/>
</dbReference>
<dbReference type="Proteomes" id="UP001249851">
    <property type="component" value="Unassembled WGS sequence"/>
</dbReference>
<evidence type="ECO:0000259" key="4">
    <source>
        <dbReference type="PROSITE" id="PS52035"/>
    </source>
</evidence>
<comment type="caution">
    <text evidence="3">Lacks conserved residue(s) required for the propagation of feature annotation.</text>
</comment>
<dbReference type="GO" id="GO:0005615">
    <property type="term" value="C:extracellular space"/>
    <property type="evidence" value="ECO:0007669"/>
    <property type="project" value="TreeGrafter"/>
</dbReference>
<dbReference type="GO" id="GO:0004181">
    <property type="term" value="F:metallocarboxypeptidase activity"/>
    <property type="evidence" value="ECO:0007669"/>
    <property type="project" value="InterPro"/>
</dbReference>
<dbReference type="Pfam" id="PF00246">
    <property type="entry name" value="Peptidase_M14"/>
    <property type="match status" value="1"/>
</dbReference>
<protein>
    <recommendedName>
        <fullName evidence="4">Peptidase M14 domain-containing protein</fullName>
    </recommendedName>
</protein>
<dbReference type="GO" id="GO:0008270">
    <property type="term" value="F:zinc ion binding"/>
    <property type="evidence" value="ECO:0007669"/>
    <property type="project" value="InterPro"/>
</dbReference>
<comment type="caution">
    <text evidence="5">The sequence shown here is derived from an EMBL/GenBank/DDBJ whole genome shotgun (WGS) entry which is preliminary data.</text>
</comment>
<evidence type="ECO:0000313" key="6">
    <source>
        <dbReference type="Proteomes" id="UP001249851"/>
    </source>
</evidence>
<reference evidence="5" key="2">
    <citation type="journal article" date="2023" name="Science">
        <title>Genomic signatures of disease resistance in endangered staghorn corals.</title>
        <authorList>
            <person name="Vollmer S.V."/>
            <person name="Selwyn J.D."/>
            <person name="Despard B.A."/>
            <person name="Roesel C.L."/>
        </authorList>
    </citation>
    <scope>NUCLEOTIDE SEQUENCE</scope>
    <source>
        <strain evidence="5">K2</strain>
    </source>
</reference>
<dbReference type="EMBL" id="JARQWQ010000031">
    <property type="protein sequence ID" value="KAK2561850.1"/>
    <property type="molecule type" value="Genomic_DNA"/>
</dbReference>
<keyword evidence="6" id="KW-1185">Reference proteome</keyword>
<accession>A0AAD9QJ50</accession>
<dbReference type="SUPFAM" id="SSF53187">
    <property type="entry name" value="Zn-dependent exopeptidases"/>
    <property type="match status" value="1"/>
</dbReference>
<comment type="cofactor">
    <cofactor evidence="1">
        <name>Zn(2+)</name>
        <dbReference type="ChEBI" id="CHEBI:29105"/>
    </cofactor>
</comment>
<feature type="domain" description="Peptidase M14" evidence="4">
    <location>
        <begin position="40"/>
        <end position="376"/>
    </location>
</feature>
<dbReference type="PROSITE" id="PS52035">
    <property type="entry name" value="PEPTIDASE_M14"/>
    <property type="match status" value="1"/>
</dbReference>
<dbReference type="Gene3D" id="3.40.630.10">
    <property type="entry name" value="Zn peptidases"/>
    <property type="match status" value="1"/>
</dbReference>
<evidence type="ECO:0000256" key="1">
    <source>
        <dbReference type="ARBA" id="ARBA00001947"/>
    </source>
</evidence>
<evidence type="ECO:0000256" key="2">
    <source>
        <dbReference type="ARBA" id="ARBA00005988"/>
    </source>
</evidence>
<organism evidence="5 6">
    <name type="scientific">Acropora cervicornis</name>
    <name type="common">Staghorn coral</name>
    <dbReference type="NCBI Taxonomy" id="6130"/>
    <lineage>
        <taxon>Eukaryota</taxon>
        <taxon>Metazoa</taxon>
        <taxon>Cnidaria</taxon>
        <taxon>Anthozoa</taxon>
        <taxon>Hexacorallia</taxon>
        <taxon>Scleractinia</taxon>
        <taxon>Astrocoeniina</taxon>
        <taxon>Acroporidae</taxon>
        <taxon>Acropora</taxon>
    </lineage>
</organism>
<dbReference type="PANTHER" id="PTHR11705:SF119">
    <property type="entry name" value="OS02G0119300 PROTEIN"/>
    <property type="match status" value="1"/>
</dbReference>
<reference evidence="5" key="1">
    <citation type="journal article" date="2023" name="G3 (Bethesda)">
        <title>Whole genome assembly and annotation of the endangered Caribbean coral Acropora cervicornis.</title>
        <authorList>
            <person name="Selwyn J.D."/>
            <person name="Vollmer S.V."/>
        </authorList>
    </citation>
    <scope>NUCLEOTIDE SEQUENCE</scope>
    <source>
        <strain evidence="5">K2</strain>
    </source>
</reference>
<dbReference type="SMART" id="SM00631">
    <property type="entry name" value="Zn_pept"/>
    <property type="match status" value="1"/>
</dbReference>
<evidence type="ECO:0000256" key="3">
    <source>
        <dbReference type="PROSITE-ProRule" id="PRU01379"/>
    </source>
</evidence>
<comment type="similarity">
    <text evidence="2 3">Belongs to the peptidase M14 family.</text>
</comment>
<proteinExistence type="inferred from homology"/>
<gene>
    <name evidence="5" type="ORF">P5673_015241</name>
</gene>
<sequence length="397" mass="45741">MSLGDFPGWIVISTCFNIASVSTRTFLKPSRETYLPKYDFYHNISKMNECLRHISTQYSGFVDVEMQYRSRLGLPQYVVHLTNFSRDNGKSMDAKSRILLSYGEHAAEFFPVQSVFYLLDNITRGFDLSPRTYEGRFTRFVLNNFDLYLVTILNPDGRVLIERTKDHCWLGTVNNVDLNADLGDEKSTRIMAEPECRVIRSLISQEHFDAFISFHSGRRKIFFPLLEEEGEFSQLSDVRHLASIMSKSVLPQYSVVPLKTFPSGGSIFAYAANERKVSFTYKISMWKNKEKRQTNSNEDCFSSLNPQSENLQAELETVHTLYSTLFNYMHYWKQVQLYEEARQLEDLTGPKMGPTLLEVQKSDQTGNGLIVRLEYVPSEHQKVRTTGCQTATGRSTK</sequence>
<evidence type="ECO:0000313" key="5">
    <source>
        <dbReference type="EMBL" id="KAK2561850.1"/>
    </source>
</evidence>
<name>A0AAD9QJ50_ACRCE</name>
<dbReference type="AlphaFoldDB" id="A0AAD9QJ50"/>
<dbReference type="GO" id="GO:0006508">
    <property type="term" value="P:proteolysis"/>
    <property type="evidence" value="ECO:0007669"/>
    <property type="project" value="InterPro"/>
</dbReference>